<comment type="caution">
    <text evidence="3">The sequence shown here is derived from an EMBL/GenBank/DDBJ whole genome shotgun (WGS) entry which is preliminary data.</text>
</comment>
<dbReference type="InterPro" id="IPR006982">
    <property type="entry name" value="Glu_synth_centr_N"/>
</dbReference>
<proteinExistence type="predicted"/>
<evidence type="ECO:0000256" key="1">
    <source>
        <dbReference type="SAM" id="MobiDB-lite"/>
    </source>
</evidence>
<dbReference type="SUPFAM" id="SSF51395">
    <property type="entry name" value="FMN-linked oxidoreductases"/>
    <property type="match status" value="1"/>
</dbReference>
<gene>
    <name evidence="3" type="ORF">GCM10025876_36530</name>
</gene>
<sequence length="280" mass="30893">MLHIDADPRLKGVFSARKIRGLYRVTDGHEGLERRLDDIFDEVDQAIREGVSFIVLSDRDSNQDFAPIPSLLLTAAVHHHLVRNHTRTRASLLVEAGDVREVHHVALLIGYGCAAVNPYLAMETIEDLGERGYLGDIEPSKAVKNYIKALGKGVLKIMSKMGISTIQSYRGAQVFEALGLSREPGQPSLHRHPEPGGWCRPRRHRGRGGASPRRCLPGVRRPAPARAAQHRRRVPVASRRRRAPLRSAHGVQACSTRRVPVSTTFSVSTRTGSTISPRGS</sequence>
<dbReference type="EMBL" id="BSUN01000001">
    <property type="protein sequence ID" value="GMA37449.1"/>
    <property type="molecule type" value="Genomic_DNA"/>
</dbReference>
<accession>A0ABQ6IHU2</accession>
<feature type="domain" description="Glutamate synthase central-N" evidence="2">
    <location>
        <begin position="14"/>
        <end position="181"/>
    </location>
</feature>
<dbReference type="Proteomes" id="UP001157125">
    <property type="component" value="Unassembled WGS sequence"/>
</dbReference>
<evidence type="ECO:0000313" key="4">
    <source>
        <dbReference type="Proteomes" id="UP001157125"/>
    </source>
</evidence>
<protein>
    <recommendedName>
        <fullName evidence="2">Glutamate synthase central-N domain-containing protein</fullName>
    </recommendedName>
</protein>
<dbReference type="InterPro" id="IPR013785">
    <property type="entry name" value="Aldolase_TIM"/>
</dbReference>
<evidence type="ECO:0000313" key="3">
    <source>
        <dbReference type="EMBL" id="GMA37449.1"/>
    </source>
</evidence>
<feature type="region of interest" description="Disordered" evidence="1">
    <location>
        <begin position="183"/>
        <end position="254"/>
    </location>
</feature>
<organism evidence="3 4">
    <name type="scientific">Demequina litorisediminis</name>
    <dbReference type="NCBI Taxonomy" id="1849022"/>
    <lineage>
        <taxon>Bacteria</taxon>
        <taxon>Bacillati</taxon>
        <taxon>Actinomycetota</taxon>
        <taxon>Actinomycetes</taxon>
        <taxon>Micrococcales</taxon>
        <taxon>Demequinaceae</taxon>
        <taxon>Demequina</taxon>
    </lineage>
</organism>
<keyword evidence="4" id="KW-1185">Reference proteome</keyword>
<dbReference type="Gene3D" id="3.20.20.70">
    <property type="entry name" value="Aldolase class I"/>
    <property type="match status" value="1"/>
</dbReference>
<feature type="compositionally biased region" description="Basic residues" evidence="1">
    <location>
        <begin position="228"/>
        <end position="244"/>
    </location>
</feature>
<name>A0ABQ6IHU2_9MICO</name>
<evidence type="ECO:0000259" key="2">
    <source>
        <dbReference type="Pfam" id="PF04898"/>
    </source>
</evidence>
<dbReference type="Pfam" id="PF04898">
    <property type="entry name" value="Glu_syn_central"/>
    <property type="match status" value="1"/>
</dbReference>
<reference evidence="4" key="1">
    <citation type="journal article" date="2019" name="Int. J. Syst. Evol. Microbiol.">
        <title>The Global Catalogue of Microorganisms (GCM) 10K type strain sequencing project: providing services to taxonomists for standard genome sequencing and annotation.</title>
        <authorList>
            <consortium name="The Broad Institute Genomics Platform"/>
            <consortium name="The Broad Institute Genome Sequencing Center for Infectious Disease"/>
            <person name="Wu L."/>
            <person name="Ma J."/>
        </authorList>
    </citation>
    <scope>NUCLEOTIDE SEQUENCE [LARGE SCALE GENOMIC DNA]</scope>
    <source>
        <strain evidence="4">NBRC 112299</strain>
    </source>
</reference>